<evidence type="ECO:0000313" key="1">
    <source>
        <dbReference type="EMBL" id="AKH43265.1"/>
    </source>
</evidence>
<dbReference type="Pfam" id="PF09912">
    <property type="entry name" value="DUF2141"/>
    <property type="match status" value="1"/>
</dbReference>
<protein>
    <submittedName>
        <fullName evidence="1">Uncharacterized protein</fullName>
    </submittedName>
</protein>
<gene>
    <name evidence="1" type="ORF">WYH_02233</name>
</gene>
<dbReference type="STRING" id="1267766.WYH_02233"/>
<dbReference type="EMBL" id="CP011452">
    <property type="protein sequence ID" value="AKH43265.1"/>
    <property type="molecule type" value="Genomic_DNA"/>
</dbReference>
<name>A0A0F7KWT9_9SPHN</name>
<evidence type="ECO:0000313" key="2">
    <source>
        <dbReference type="Proteomes" id="UP000034392"/>
    </source>
</evidence>
<dbReference type="PATRIC" id="fig|1267766.3.peg.2260"/>
<organism evidence="1 2">
    <name type="scientific">Croceibacterium atlanticum</name>
    <dbReference type="NCBI Taxonomy" id="1267766"/>
    <lineage>
        <taxon>Bacteria</taxon>
        <taxon>Pseudomonadati</taxon>
        <taxon>Pseudomonadota</taxon>
        <taxon>Alphaproteobacteria</taxon>
        <taxon>Sphingomonadales</taxon>
        <taxon>Erythrobacteraceae</taxon>
        <taxon>Croceibacterium</taxon>
    </lineage>
</organism>
<dbReference type="KEGG" id="aay:WYH_02233"/>
<sequence>MWNRSRPGKTSLILLAVAPLLISASPPIRSVEVQIDLTGLRSAKGVVLACMTSQANHFPQCDDDDEAYTLEAPANQALTLTFRDVQPGDYAISVLHDENDNGKVDRVLGMIPKEGFGFSRDAKVKLGPPDFRDAAFTVGNVPVRQAIRMRYML</sequence>
<dbReference type="InterPro" id="IPR018673">
    <property type="entry name" value="DUF2141"/>
</dbReference>
<accession>A0A0F7KWT9</accession>
<reference evidence="1" key="1">
    <citation type="submission" date="2015-05" db="EMBL/GenBank/DDBJ databases">
        <title>The complete genome of Altererythrobacter atlanticus strain 26DY36.</title>
        <authorList>
            <person name="Wu Y.-H."/>
            <person name="Cheng H."/>
            <person name="Wu X.-W."/>
        </authorList>
    </citation>
    <scope>NUCLEOTIDE SEQUENCE [LARGE SCALE GENOMIC DNA]</scope>
    <source>
        <strain evidence="1">26DY36</strain>
    </source>
</reference>
<proteinExistence type="predicted"/>
<dbReference type="RefSeq" id="WP_244877911.1">
    <property type="nucleotide sequence ID" value="NZ_CP011452.2"/>
</dbReference>
<dbReference type="Proteomes" id="UP000034392">
    <property type="component" value="Chromosome"/>
</dbReference>
<keyword evidence="2" id="KW-1185">Reference proteome</keyword>
<dbReference type="AlphaFoldDB" id="A0A0F7KWT9"/>